<accession>A0A8H2DU00</accession>
<evidence type="ECO:0000256" key="5">
    <source>
        <dbReference type="ARBA" id="ARBA00022552"/>
    </source>
</evidence>
<comment type="subcellular location">
    <subcellularLocation>
        <location evidence="2">Nucleus</location>
        <location evidence="2">Nucleolus</location>
    </subcellularLocation>
</comment>
<evidence type="ECO:0000256" key="8">
    <source>
        <dbReference type="SAM" id="Coils"/>
    </source>
</evidence>
<feature type="region of interest" description="Disordered" evidence="9">
    <location>
        <begin position="116"/>
        <end position="169"/>
    </location>
</feature>
<dbReference type="AlphaFoldDB" id="A0A8H2DU00"/>
<comment type="function">
    <text evidence="1">Involved in nucleolar integrity and required for processing of the pre-rRNA for the 60S ribosome subunit.</text>
</comment>
<feature type="coiled-coil region" evidence="8">
    <location>
        <begin position="186"/>
        <end position="234"/>
    </location>
</feature>
<evidence type="ECO:0000256" key="7">
    <source>
        <dbReference type="ARBA" id="ARBA00023242"/>
    </source>
</evidence>
<dbReference type="Proteomes" id="UP000297595">
    <property type="component" value="Unassembled WGS sequence"/>
</dbReference>
<reference evidence="10 11" key="1">
    <citation type="submission" date="2019-03" db="EMBL/GenBank/DDBJ databases">
        <title>Nematode-trapping fungi genome.</title>
        <authorList>
            <person name="Vidal-Diez De Ulzurrun G."/>
        </authorList>
    </citation>
    <scope>NUCLEOTIDE SEQUENCE [LARGE SCALE GENOMIC DNA]</scope>
    <source>
        <strain evidence="10 11">TWF154</strain>
    </source>
</reference>
<dbReference type="GO" id="GO:0006364">
    <property type="term" value="P:rRNA processing"/>
    <property type="evidence" value="ECO:0007669"/>
    <property type="project" value="UniProtKB-KW"/>
</dbReference>
<keyword evidence="6 8" id="KW-0175">Coiled coil</keyword>
<proteinExistence type="inferred from homology"/>
<organism evidence="10 11">
    <name type="scientific">Orbilia oligospora</name>
    <name type="common">Nematode-trapping fungus</name>
    <name type="synonym">Arthrobotrys oligospora</name>
    <dbReference type="NCBI Taxonomy" id="2813651"/>
    <lineage>
        <taxon>Eukaryota</taxon>
        <taxon>Fungi</taxon>
        <taxon>Dikarya</taxon>
        <taxon>Ascomycota</taxon>
        <taxon>Pezizomycotina</taxon>
        <taxon>Orbiliomycetes</taxon>
        <taxon>Orbiliales</taxon>
        <taxon>Orbiliaceae</taxon>
        <taxon>Orbilia</taxon>
    </lineage>
</organism>
<feature type="compositionally biased region" description="Low complexity" evidence="9">
    <location>
        <begin position="155"/>
        <end position="169"/>
    </location>
</feature>
<evidence type="ECO:0000313" key="11">
    <source>
        <dbReference type="Proteomes" id="UP000297595"/>
    </source>
</evidence>
<dbReference type="GO" id="GO:0005730">
    <property type="term" value="C:nucleolus"/>
    <property type="evidence" value="ECO:0007669"/>
    <property type="project" value="UniProtKB-SubCell"/>
</dbReference>
<evidence type="ECO:0008006" key="12">
    <source>
        <dbReference type="Google" id="ProtNLM"/>
    </source>
</evidence>
<gene>
    <name evidence="10" type="ORF">EYR41_008448</name>
</gene>
<name>A0A8H2DU00_ORBOL</name>
<evidence type="ECO:0000256" key="1">
    <source>
        <dbReference type="ARBA" id="ARBA00004090"/>
    </source>
</evidence>
<dbReference type="Pfam" id="PF03879">
    <property type="entry name" value="Cgr1"/>
    <property type="match status" value="1"/>
</dbReference>
<keyword evidence="5" id="KW-0698">rRNA processing</keyword>
<sequence>MPHIHTYRLSLSLSHTACSSYKESFWDVQALMWIRSEILSRGARASRINLELSHSAEYLKSEVESSPATSESHQPHNATLRQDISSKLIFFALRSHKNFLPQIDYCDLSIRSPASQSSTMPTEIIDPTTASVPTQGIRKNGKQWKLPKAPFKPGTTSISTTTTTKSSKQSKTYLARQADRLQSSIIKTKEKELKAEKEAIRQQRIQSIKDKRAAKEEKERYEQLAAKMHAKRVERLKRREKRNKLLKER</sequence>
<evidence type="ECO:0000256" key="9">
    <source>
        <dbReference type="SAM" id="MobiDB-lite"/>
    </source>
</evidence>
<evidence type="ECO:0000256" key="4">
    <source>
        <dbReference type="ARBA" id="ARBA00022517"/>
    </source>
</evidence>
<dbReference type="InterPro" id="IPR005579">
    <property type="entry name" value="Cgr1-like"/>
</dbReference>
<evidence type="ECO:0000256" key="2">
    <source>
        <dbReference type="ARBA" id="ARBA00004604"/>
    </source>
</evidence>
<evidence type="ECO:0000256" key="3">
    <source>
        <dbReference type="ARBA" id="ARBA00007869"/>
    </source>
</evidence>
<comment type="caution">
    <text evidence="10">The sequence shown here is derived from an EMBL/GenBank/DDBJ whole genome shotgun (WGS) entry which is preliminary data.</text>
</comment>
<protein>
    <recommendedName>
        <fullName evidence="12">rRNA-processing protein</fullName>
    </recommendedName>
</protein>
<keyword evidence="4" id="KW-0690">Ribosome biogenesis</keyword>
<dbReference type="EMBL" id="SOZJ01000005">
    <property type="protein sequence ID" value="TGJ66850.1"/>
    <property type="molecule type" value="Genomic_DNA"/>
</dbReference>
<keyword evidence="7" id="KW-0539">Nucleus</keyword>
<comment type="similarity">
    <text evidence="3">Belongs to the CGR1 family.</text>
</comment>
<evidence type="ECO:0000313" key="10">
    <source>
        <dbReference type="EMBL" id="TGJ66850.1"/>
    </source>
</evidence>
<evidence type="ECO:0000256" key="6">
    <source>
        <dbReference type="ARBA" id="ARBA00023054"/>
    </source>
</evidence>